<evidence type="ECO:0000313" key="4">
    <source>
        <dbReference type="Proteomes" id="UP000050872"/>
    </source>
</evidence>
<dbReference type="GO" id="GO:0043164">
    <property type="term" value="P:Gram-negative-bacterium-type cell wall biogenesis"/>
    <property type="evidence" value="ECO:0007669"/>
    <property type="project" value="TreeGrafter"/>
</dbReference>
<dbReference type="InterPro" id="IPR051599">
    <property type="entry name" value="Cell_Envelope_Assoc"/>
</dbReference>
<dbReference type="InterPro" id="IPR003848">
    <property type="entry name" value="DUF218"/>
</dbReference>
<dbReference type="STRING" id="1423770.FD29_GL000468"/>
<keyword evidence="1" id="KW-1133">Transmembrane helix</keyword>
<evidence type="ECO:0000256" key="1">
    <source>
        <dbReference type="SAM" id="Phobius"/>
    </source>
</evidence>
<evidence type="ECO:0000259" key="2">
    <source>
        <dbReference type="Pfam" id="PF02698"/>
    </source>
</evidence>
<dbReference type="Pfam" id="PF02698">
    <property type="entry name" value="DUF218"/>
    <property type="match status" value="1"/>
</dbReference>
<gene>
    <name evidence="3" type="ORF">FD29_GL000468</name>
</gene>
<feature type="transmembrane region" description="Helical" evidence="1">
    <location>
        <begin position="31"/>
        <end position="50"/>
    </location>
</feature>
<feature type="transmembrane region" description="Helical" evidence="1">
    <location>
        <begin position="244"/>
        <end position="263"/>
    </location>
</feature>
<dbReference type="GO" id="GO:0005886">
    <property type="term" value="C:plasma membrane"/>
    <property type="evidence" value="ECO:0007669"/>
    <property type="project" value="TreeGrafter"/>
</dbReference>
<feature type="domain" description="DUF218" evidence="2">
    <location>
        <begin position="93"/>
        <end position="238"/>
    </location>
</feature>
<protein>
    <recommendedName>
        <fullName evidence="2">DUF218 domain-containing protein</fullName>
    </recommendedName>
</protein>
<keyword evidence="4" id="KW-1185">Reference proteome</keyword>
<dbReference type="Gene3D" id="3.40.50.620">
    <property type="entry name" value="HUPs"/>
    <property type="match status" value="1"/>
</dbReference>
<dbReference type="PANTHER" id="PTHR30336:SF4">
    <property type="entry name" value="ENVELOPE BIOGENESIS FACTOR ELYC"/>
    <property type="match status" value="1"/>
</dbReference>
<feature type="transmembrane region" description="Helical" evidence="1">
    <location>
        <begin position="6"/>
        <end position="24"/>
    </location>
</feature>
<keyword evidence="1" id="KW-0472">Membrane</keyword>
<dbReference type="GO" id="GO:0000270">
    <property type="term" value="P:peptidoglycan metabolic process"/>
    <property type="evidence" value="ECO:0007669"/>
    <property type="project" value="TreeGrafter"/>
</dbReference>
<feature type="transmembrane region" description="Helical" evidence="1">
    <location>
        <begin position="56"/>
        <end position="77"/>
    </location>
</feature>
<dbReference type="PANTHER" id="PTHR30336">
    <property type="entry name" value="INNER MEMBRANE PROTEIN, PROBABLE PERMEASE"/>
    <property type="match status" value="1"/>
</dbReference>
<dbReference type="PATRIC" id="fig|1423770.3.peg.473"/>
<dbReference type="CDD" id="cd06259">
    <property type="entry name" value="YdcF-like"/>
    <property type="match status" value="1"/>
</dbReference>
<proteinExistence type="predicted"/>
<name>A0A0R1QGH0_9LACO</name>
<accession>A0A0R1QGH0</accession>
<keyword evidence="1" id="KW-0812">Transmembrane</keyword>
<dbReference type="EMBL" id="AZEZ01000066">
    <property type="protein sequence ID" value="KRL43903.1"/>
    <property type="molecule type" value="Genomic_DNA"/>
</dbReference>
<dbReference type="Proteomes" id="UP000050872">
    <property type="component" value="Unassembled WGS sequence"/>
</dbReference>
<reference evidence="3 4" key="1">
    <citation type="journal article" date="2015" name="Genome Announc.">
        <title>Expanding the biotechnology potential of lactobacilli through comparative genomics of 213 strains and associated genera.</title>
        <authorList>
            <person name="Sun Z."/>
            <person name="Harris H.M."/>
            <person name="McCann A."/>
            <person name="Guo C."/>
            <person name="Argimon S."/>
            <person name="Zhang W."/>
            <person name="Yang X."/>
            <person name="Jeffery I.B."/>
            <person name="Cooney J.C."/>
            <person name="Kagawa T.F."/>
            <person name="Liu W."/>
            <person name="Song Y."/>
            <person name="Salvetti E."/>
            <person name="Wrobel A."/>
            <person name="Rasinkangas P."/>
            <person name="Parkhill J."/>
            <person name="Rea M.C."/>
            <person name="O'Sullivan O."/>
            <person name="Ritari J."/>
            <person name="Douillard F.P."/>
            <person name="Paul Ross R."/>
            <person name="Yang R."/>
            <person name="Briner A.E."/>
            <person name="Felis G.E."/>
            <person name="de Vos W.M."/>
            <person name="Barrangou R."/>
            <person name="Klaenhammer T.R."/>
            <person name="Caufield P.W."/>
            <person name="Cui Y."/>
            <person name="Zhang H."/>
            <person name="O'Toole P.W."/>
        </authorList>
    </citation>
    <scope>NUCLEOTIDE SEQUENCE [LARGE SCALE GENOMIC DNA]</scope>
    <source>
        <strain evidence="3 4">DSM 14500</strain>
    </source>
</reference>
<organism evidence="3 4">
    <name type="scientific">Companilactobacillus mindensis DSM 14500</name>
    <dbReference type="NCBI Taxonomy" id="1423770"/>
    <lineage>
        <taxon>Bacteria</taxon>
        <taxon>Bacillati</taxon>
        <taxon>Bacillota</taxon>
        <taxon>Bacilli</taxon>
        <taxon>Lactobacillales</taxon>
        <taxon>Lactobacillaceae</taxon>
        <taxon>Companilactobacillus</taxon>
    </lineage>
</organism>
<comment type="caution">
    <text evidence="3">The sequence shown here is derived from an EMBL/GenBank/DDBJ whole genome shotgun (WGS) entry which is preliminary data.</text>
</comment>
<dbReference type="AlphaFoldDB" id="A0A0R1QGH0"/>
<sequence length="265" mass="30468">MNFLLMIAVTLVEALIVYRIRFVYSRHPSGAITISSLTIFAFYLISELTANKFVRAYTFSFATLNLVLLVGMLVYMWQMNRDLKKLKAMHGTDFLLVLGNKCLTTRVPPILAGRLDKTIELYHSFANKPQIIVSGGRTSRNVMSEAALMKKYLIEDNIPAEMIITEEQSHNTVQNLEYSAIKISKIWQKDIHPRVIIVTSDYHIPRTKFHVKKLGLRVQFAAAKTVDMLKWPAMFREFTALIWYHRYALFSILGIDILLSLSMCI</sequence>
<dbReference type="RefSeq" id="WP_057888062.1">
    <property type="nucleotide sequence ID" value="NZ_AZEZ01000066.1"/>
</dbReference>
<dbReference type="InterPro" id="IPR014729">
    <property type="entry name" value="Rossmann-like_a/b/a_fold"/>
</dbReference>
<evidence type="ECO:0000313" key="3">
    <source>
        <dbReference type="EMBL" id="KRL43903.1"/>
    </source>
</evidence>
<dbReference type="OrthoDB" id="9782395at2"/>